<dbReference type="RefSeq" id="WP_186865882.1">
    <property type="nucleotide sequence ID" value="NZ_JACOPH010000001.1"/>
</dbReference>
<gene>
    <name evidence="2" type="ORF">H8S17_01200</name>
</gene>
<evidence type="ECO:0000259" key="1">
    <source>
        <dbReference type="Pfam" id="PF00535"/>
    </source>
</evidence>
<accession>A0A923RRR6</accession>
<protein>
    <submittedName>
        <fullName evidence="2">Glycosyltransferase</fullName>
    </submittedName>
</protein>
<proteinExistence type="predicted"/>
<organism evidence="2 3">
    <name type="scientific">Roseburia zhanii</name>
    <dbReference type="NCBI Taxonomy" id="2763064"/>
    <lineage>
        <taxon>Bacteria</taxon>
        <taxon>Bacillati</taxon>
        <taxon>Bacillota</taxon>
        <taxon>Clostridia</taxon>
        <taxon>Lachnospirales</taxon>
        <taxon>Lachnospiraceae</taxon>
        <taxon>Roseburia</taxon>
    </lineage>
</organism>
<dbReference type="SUPFAM" id="SSF53448">
    <property type="entry name" value="Nucleotide-diphospho-sugar transferases"/>
    <property type="match status" value="2"/>
</dbReference>
<evidence type="ECO:0000313" key="3">
    <source>
        <dbReference type="Proteomes" id="UP000606720"/>
    </source>
</evidence>
<evidence type="ECO:0000313" key="2">
    <source>
        <dbReference type="EMBL" id="MBC5712837.1"/>
    </source>
</evidence>
<dbReference type="Gene3D" id="3.90.550.10">
    <property type="entry name" value="Spore Coat Polysaccharide Biosynthesis Protein SpsA, Chain A"/>
    <property type="match status" value="2"/>
</dbReference>
<reference evidence="2" key="1">
    <citation type="submission" date="2020-08" db="EMBL/GenBank/DDBJ databases">
        <title>Genome public.</title>
        <authorList>
            <person name="Liu C."/>
            <person name="Sun Q."/>
        </authorList>
    </citation>
    <scope>NUCLEOTIDE SEQUENCE</scope>
    <source>
        <strain evidence="2">BX1005</strain>
    </source>
</reference>
<dbReference type="PANTHER" id="PTHR43685:SF2">
    <property type="entry name" value="GLYCOSYLTRANSFERASE 2-LIKE DOMAIN-CONTAINING PROTEIN"/>
    <property type="match status" value="1"/>
</dbReference>
<dbReference type="AlphaFoldDB" id="A0A923RRR6"/>
<dbReference type="EMBL" id="JACOPH010000001">
    <property type="protein sequence ID" value="MBC5712837.1"/>
    <property type="molecule type" value="Genomic_DNA"/>
</dbReference>
<comment type="caution">
    <text evidence="2">The sequence shown here is derived from an EMBL/GenBank/DDBJ whole genome shotgun (WGS) entry which is preliminary data.</text>
</comment>
<dbReference type="Proteomes" id="UP000606720">
    <property type="component" value="Unassembled WGS sequence"/>
</dbReference>
<feature type="domain" description="Glycosyltransferase 2-like" evidence="1">
    <location>
        <begin position="66"/>
        <end position="171"/>
    </location>
</feature>
<name>A0A923RRR6_9FIRM</name>
<sequence length="570" mass="65233">MNIRYQYEYVTSLLKRYGFRGLVFKTLERMHSPMLAYTDRYVQFLPSKEELEEQKKTSFSYAPLISIVVPAYETPEVYLRKLIGTVQAQTYTNWELCLADGSKSRQVAQIAEEYAKTDKRIRYQKLLCNGGISENTNEGFQMASGAYIALMDHDDLLSENALYEMVKCLNERYLPEERKMAMIYSDEDKINGDGSVYSRPHFKPDFNLEFLRHNNYFCHFLMFSTELLQKAGGLNKEYDGAQDYDFVLRCVDAGALVKHIPKILYHWRIHEGSTAGNSADKAYAFDNGCRAIEAHLKRANEAGSAAVTANLGVYHIQYRLQGTYQVTVVSESKRELSRIREYYEKQTAHREYQLQIRYLYADTFDGDVERSCEGDYILYVKKGIKVKPQGLIETLLGYCGHEHTAIAGAKILTKKGKVSSCGMTYDKKAGMIPLCGGLRAEYKGYFLHAVIPKSVSVLPLACAMIKRDAFLRAGGFSKNYHGIYRDADLCFRLRELSYQVLVVPDIVATEESDGSTESGIVIREDTKDGMKMRMEREQFAEQYKKQLLQDDFAYNCNLSLQQGNTYAMKE</sequence>
<dbReference type="PANTHER" id="PTHR43685">
    <property type="entry name" value="GLYCOSYLTRANSFERASE"/>
    <property type="match status" value="1"/>
</dbReference>
<dbReference type="InterPro" id="IPR029044">
    <property type="entry name" value="Nucleotide-diphossugar_trans"/>
</dbReference>
<dbReference type="InterPro" id="IPR050834">
    <property type="entry name" value="Glycosyltransf_2"/>
</dbReference>
<dbReference type="InterPro" id="IPR001173">
    <property type="entry name" value="Glyco_trans_2-like"/>
</dbReference>
<dbReference type="CDD" id="cd04184">
    <property type="entry name" value="GT2_RfbC_Mx_like"/>
    <property type="match status" value="1"/>
</dbReference>
<keyword evidence="3" id="KW-1185">Reference proteome</keyword>
<dbReference type="Pfam" id="PF00535">
    <property type="entry name" value="Glycos_transf_2"/>
    <property type="match status" value="1"/>
</dbReference>